<keyword evidence="3" id="KW-0378">Hydrolase</keyword>
<comment type="caution">
    <text evidence="3">The sequence shown here is derived from an EMBL/GenBank/DDBJ whole genome shotgun (WGS) entry which is preliminary data.</text>
</comment>
<gene>
    <name evidence="3" type="primary">gmr_6</name>
    <name evidence="3" type="ORF">C1752_04381</name>
</gene>
<dbReference type="InterPro" id="IPR043128">
    <property type="entry name" value="Rev_trsase/Diguanyl_cyclase"/>
</dbReference>
<dbReference type="PROSITE" id="PS50887">
    <property type="entry name" value="GGDEF"/>
    <property type="match status" value="1"/>
</dbReference>
<reference evidence="3 4" key="1">
    <citation type="journal article" date="2018" name="Sci. Rep.">
        <title>A novel species of the marine cyanobacterium Acaryochloris with a unique pigment content and lifestyle.</title>
        <authorList>
            <person name="Partensky F."/>
            <person name="Six C."/>
            <person name="Ratin M."/>
            <person name="Garczarek L."/>
            <person name="Vaulot D."/>
            <person name="Probert I."/>
            <person name="Calteau A."/>
            <person name="Gourvil P."/>
            <person name="Marie D."/>
            <person name="Grebert T."/>
            <person name="Bouchier C."/>
            <person name="Le Panse S."/>
            <person name="Gachenot M."/>
            <person name="Rodriguez F."/>
            <person name="Garrido J.L."/>
        </authorList>
    </citation>
    <scope>NUCLEOTIDE SEQUENCE [LARGE SCALE GENOMIC DNA]</scope>
    <source>
        <strain evidence="3 4">RCC1774</strain>
    </source>
</reference>
<dbReference type="SMART" id="SM00086">
    <property type="entry name" value="PAC"/>
    <property type="match status" value="1"/>
</dbReference>
<accession>A0A2W1JDK0</accession>
<dbReference type="PANTHER" id="PTHR46663:SF3">
    <property type="entry name" value="SLL0267 PROTEIN"/>
    <property type="match status" value="1"/>
</dbReference>
<dbReference type="NCBIfam" id="TIGR00254">
    <property type="entry name" value="GGDEF"/>
    <property type="match status" value="1"/>
</dbReference>
<dbReference type="InterPro" id="IPR029016">
    <property type="entry name" value="GAF-like_dom_sf"/>
</dbReference>
<keyword evidence="4" id="KW-1185">Reference proteome</keyword>
<dbReference type="Pfam" id="PF00990">
    <property type="entry name" value="GGDEF"/>
    <property type="match status" value="1"/>
</dbReference>
<dbReference type="InterPro" id="IPR000160">
    <property type="entry name" value="GGDEF_dom"/>
</dbReference>
<evidence type="ECO:0000259" key="1">
    <source>
        <dbReference type="PROSITE" id="PS50113"/>
    </source>
</evidence>
<sequence>MSSAQNNEVSSPYPQADFLKQPEPVVFFCCQGQGDYGLISISPNVECQWGYTAQECLNNASLWLEQIHPEDLTIFRKKLCCLKLEEPQAFEYRLQHQDGSYCWLHTHLILTAESDGSALAIRGYSQDVTSQRQLQLENQLLKSVVKSSSHVLVQSHYRTGMTKALAVVGAVMGVDRAYICECHPSPDVDQESVTMSFAWFREGWSISLEQMPWRHQSFTELQQMSGYQDLVTKGYFVGITRSLPDCEQPLFSRASICSTLWLPIELDHHFWGFIGLDHCQAERQWIPESISLLRTWAAIIGGALRHHQSEEQLVHDVFHDSLTGLPNRALFLNRLEQSLRRSQRHPHRIFAVLFLDLDGFKAINDTLGHQVGDQLLVAIAKRLASCLRPGDTVSRLGGDEFVVLLNDLQGMGDATITAQRLRYQVSRAFQLGEHEVFTDISVGITLSSYGYTTAAKILEDADRAMYEAKTAGKGRYRLFSQES</sequence>
<dbReference type="NCBIfam" id="TIGR00229">
    <property type="entry name" value="sensory_box"/>
    <property type="match status" value="1"/>
</dbReference>
<dbReference type="GO" id="GO:0071111">
    <property type="term" value="F:cyclic-guanylate-specific phosphodiesterase activity"/>
    <property type="evidence" value="ECO:0007669"/>
    <property type="project" value="UniProtKB-EC"/>
</dbReference>
<dbReference type="InterPro" id="IPR052163">
    <property type="entry name" value="DGC-Regulatory_Protein"/>
</dbReference>
<protein>
    <submittedName>
        <fullName evidence="3">Cyclic di-GMP phosphodiesterase Gmr</fullName>
        <ecNumber evidence="3">3.1.4.52</ecNumber>
    </submittedName>
</protein>
<evidence type="ECO:0000259" key="2">
    <source>
        <dbReference type="PROSITE" id="PS50887"/>
    </source>
</evidence>
<evidence type="ECO:0000313" key="3">
    <source>
        <dbReference type="EMBL" id="PZD71879.1"/>
    </source>
</evidence>
<dbReference type="OrthoDB" id="442691at2"/>
<feature type="domain" description="PAC" evidence="1">
    <location>
        <begin position="88"/>
        <end position="140"/>
    </location>
</feature>
<dbReference type="InterPro" id="IPR035965">
    <property type="entry name" value="PAS-like_dom_sf"/>
</dbReference>
<dbReference type="SUPFAM" id="SSF55781">
    <property type="entry name" value="GAF domain-like"/>
    <property type="match status" value="1"/>
</dbReference>
<dbReference type="FunFam" id="3.30.70.270:FF:000001">
    <property type="entry name" value="Diguanylate cyclase domain protein"/>
    <property type="match status" value="1"/>
</dbReference>
<dbReference type="InterPro" id="IPR029787">
    <property type="entry name" value="Nucleotide_cyclase"/>
</dbReference>
<dbReference type="EC" id="3.1.4.52" evidence="3"/>
<dbReference type="InterPro" id="IPR003018">
    <property type="entry name" value="GAF"/>
</dbReference>
<dbReference type="Gene3D" id="3.30.450.40">
    <property type="match status" value="1"/>
</dbReference>
<dbReference type="InterPro" id="IPR000700">
    <property type="entry name" value="PAS-assoc_C"/>
</dbReference>
<evidence type="ECO:0000313" key="4">
    <source>
        <dbReference type="Proteomes" id="UP000248857"/>
    </source>
</evidence>
<dbReference type="PROSITE" id="PS50113">
    <property type="entry name" value="PAC"/>
    <property type="match status" value="1"/>
</dbReference>
<dbReference type="CDD" id="cd00130">
    <property type="entry name" value="PAS"/>
    <property type="match status" value="1"/>
</dbReference>
<dbReference type="Gene3D" id="3.30.70.270">
    <property type="match status" value="1"/>
</dbReference>
<dbReference type="AlphaFoldDB" id="A0A2W1JDK0"/>
<feature type="domain" description="GGDEF" evidence="2">
    <location>
        <begin position="348"/>
        <end position="481"/>
    </location>
</feature>
<dbReference type="SMART" id="SM00065">
    <property type="entry name" value="GAF"/>
    <property type="match status" value="1"/>
</dbReference>
<dbReference type="PANTHER" id="PTHR46663">
    <property type="entry name" value="DIGUANYLATE CYCLASE DGCT-RELATED"/>
    <property type="match status" value="1"/>
</dbReference>
<dbReference type="SMART" id="SM00267">
    <property type="entry name" value="GGDEF"/>
    <property type="match status" value="1"/>
</dbReference>
<dbReference type="Gene3D" id="3.30.450.20">
    <property type="entry name" value="PAS domain"/>
    <property type="match status" value="1"/>
</dbReference>
<proteinExistence type="predicted"/>
<dbReference type="RefSeq" id="WP_110987613.1">
    <property type="nucleotide sequence ID" value="NZ_CAWNWM010000013.1"/>
</dbReference>
<dbReference type="InterPro" id="IPR000014">
    <property type="entry name" value="PAS"/>
</dbReference>
<name>A0A2W1JDK0_9CYAN</name>
<organism evidence="3 4">
    <name type="scientific">Acaryochloris thomasi RCC1774</name>
    <dbReference type="NCBI Taxonomy" id="1764569"/>
    <lineage>
        <taxon>Bacteria</taxon>
        <taxon>Bacillati</taxon>
        <taxon>Cyanobacteriota</taxon>
        <taxon>Cyanophyceae</taxon>
        <taxon>Acaryochloridales</taxon>
        <taxon>Acaryochloridaceae</taxon>
        <taxon>Acaryochloris</taxon>
        <taxon>Acaryochloris thomasi</taxon>
    </lineage>
</organism>
<dbReference type="EMBL" id="PQWO01000013">
    <property type="protein sequence ID" value="PZD71879.1"/>
    <property type="molecule type" value="Genomic_DNA"/>
</dbReference>
<dbReference type="SUPFAM" id="SSF55785">
    <property type="entry name" value="PYP-like sensor domain (PAS domain)"/>
    <property type="match status" value="1"/>
</dbReference>
<dbReference type="Pfam" id="PF08447">
    <property type="entry name" value="PAS_3"/>
    <property type="match status" value="1"/>
</dbReference>
<dbReference type="CDD" id="cd01949">
    <property type="entry name" value="GGDEF"/>
    <property type="match status" value="1"/>
</dbReference>
<dbReference type="InterPro" id="IPR001610">
    <property type="entry name" value="PAC"/>
</dbReference>
<dbReference type="InterPro" id="IPR013655">
    <property type="entry name" value="PAS_fold_3"/>
</dbReference>
<dbReference type="Proteomes" id="UP000248857">
    <property type="component" value="Unassembled WGS sequence"/>
</dbReference>
<dbReference type="SUPFAM" id="SSF55073">
    <property type="entry name" value="Nucleotide cyclase"/>
    <property type="match status" value="1"/>
</dbReference>